<keyword evidence="2" id="KW-0378">Hydrolase</keyword>
<dbReference type="SUPFAM" id="SSF52980">
    <property type="entry name" value="Restriction endonuclease-like"/>
    <property type="match status" value="1"/>
</dbReference>
<dbReference type="GO" id="GO:0009307">
    <property type="term" value="P:DNA restriction-modification system"/>
    <property type="evidence" value="ECO:0007669"/>
    <property type="project" value="InterPro"/>
</dbReference>
<keyword evidence="2" id="KW-0255">Endonuclease</keyword>
<keyword evidence="2" id="KW-0540">Nuclease</keyword>
<evidence type="ECO:0000313" key="2">
    <source>
        <dbReference type="EMBL" id="NEM89353.1"/>
    </source>
</evidence>
<evidence type="ECO:0000259" key="1">
    <source>
        <dbReference type="Pfam" id="PF09019"/>
    </source>
</evidence>
<dbReference type="InterPro" id="IPR015109">
    <property type="entry name" value="Restrct_endonuc_II_EcoRII_C"/>
</dbReference>
<evidence type="ECO:0000313" key="3">
    <source>
        <dbReference type="Proteomes" id="UP000469708"/>
    </source>
</evidence>
<accession>A0A8T6Q2P0</accession>
<feature type="non-terminal residue" evidence="2">
    <location>
        <position position="1"/>
    </location>
</feature>
<dbReference type="AlphaFoldDB" id="A0A8T6Q2P0"/>
<sequence>QAVTEGNKKPDFLFPSAEAYHNVEFPVENLRMLAVKTTCKDRWRQILNEADKIHQVHLFTLQEGVSSAQYREMKDAGVRLVVPSTLHKKYPEAVREELITLGAFITELIELYAELS</sequence>
<comment type="caution">
    <text evidence="2">The sequence shown here is derived from an EMBL/GenBank/DDBJ whole genome shotgun (WGS) entry which is preliminary data.</text>
</comment>
<dbReference type="EMBL" id="JAAGYI010000398">
    <property type="protein sequence ID" value="NEM89353.1"/>
    <property type="molecule type" value="Genomic_DNA"/>
</dbReference>
<name>A0A8T6Q2P0_ECOLX</name>
<dbReference type="Pfam" id="PF09019">
    <property type="entry name" value="EcoRII-C"/>
    <property type="match status" value="1"/>
</dbReference>
<dbReference type="GO" id="GO:0003677">
    <property type="term" value="F:DNA binding"/>
    <property type="evidence" value="ECO:0007669"/>
    <property type="project" value="InterPro"/>
</dbReference>
<organism evidence="2 3">
    <name type="scientific">Escherichia coli</name>
    <dbReference type="NCBI Taxonomy" id="562"/>
    <lineage>
        <taxon>Bacteria</taxon>
        <taxon>Pseudomonadati</taxon>
        <taxon>Pseudomonadota</taxon>
        <taxon>Gammaproteobacteria</taxon>
        <taxon>Enterobacterales</taxon>
        <taxon>Enterobacteriaceae</taxon>
        <taxon>Escherichia</taxon>
    </lineage>
</organism>
<protein>
    <submittedName>
        <fullName evidence="2">Restriction endonuclease</fullName>
    </submittedName>
</protein>
<reference evidence="2 3" key="1">
    <citation type="submission" date="2020-02" db="EMBL/GenBank/DDBJ databases">
        <authorList>
            <person name="Subbiah M."/>
            <person name="Call D."/>
        </authorList>
    </citation>
    <scope>NUCLEOTIDE SEQUENCE [LARGE SCALE GENOMIC DNA]</scope>
    <source>
        <strain evidence="2 3">8375wC2</strain>
    </source>
</reference>
<feature type="domain" description="Restriction endonuclease type II EcoRII C-terminal" evidence="1">
    <location>
        <begin position="1"/>
        <end position="105"/>
    </location>
</feature>
<dbReference type="Proteomes" id="UP000469708">
    <property type="component" value="Unassembled WGS sequence"/>
</dbReference>
<dbReference type="Gene3D" id="3.40.91.80">
    <property type="match status" value="1"/>
</dbReference>
<proteinExistence type="predicted"/>
<dbReference type="GO" id="GO:0009036">
    <property type="term" value="F:type II site-specific deoxyribonuclease activity"/>
    <property type="evidence" value="ECO:0007669"/>
    <property type="project" value="InterPro"/>
</dbReference>
<gene>
    <name evidence="2" type="ORF">G3V95_28820</name>
</gene>
<dbReference type="InterPro" id="IPR038365">
    <property type="entry name" value="EcoRII_C_sf"/>
</dbReference>
<dbReference type="InterPro" id="IPR011335">
    <property type="entry name" value="Restrct_endonuc-II-like"/>
</dbReference>